<dbReference type="VEuPathDB" id="FungiDB:BO83DRAFT_413698"/>
<gene>
    <name evidence="2" type="ORF">BO83DRAFT_413698</name>
</gene>
<name>A0A317WJ21_ASPEC</name>
<dbReference type="RefSeq" id="XP_025392765.1">
    <property type="nucleotide sequence ID" value="XM_025534508.1"/>
</dbReference>
<dbReference type="EMBL" id="MSFU01000002">
    <property type="protein sequence ID" value="PWY84210.1"/>
    <property type="molecule type" value="Genomic_DNA"/>
</dbReference>
<dbReference type="OrthoDB" id="10330831at2759"/>
<keyword evidence="3" id="KW-1185">Reference proteome</keyword>
<feature type="region of interest" description="Disordered" evidence="1">
    <location>
        <begin position="1"/>
        <end position="20"/>
    </location>
</feature>
<dbReference type="Proteomes" id="UP000246171">
    <property type="component" value="Unassembled WGS sequence"/>
</dbReference>
<sequence length="224" mass="25354">MNRRELVPRPQRAESSLSGSINRRGPYLDFLPRHSGCQQWTITLNRNMARYFMHLNFFMDVVTSSSIAGADLQKGLPIPVTAELLHPCSQSQTPNQANGIVMQAVCCEQHPTTHTSRAAHGMHSNWVVEAYLDGWSPVNDLPCLDRAFAIMILLADRRSWNDGPLRGNKPEWSLTSTNYAVMDMSMFHFVNREAAWACHYRKQGSLEDPLCNSPDQDNAQLLLR</sequence>
<reference evidence="2" key="1">
    <citation type="submission" date="2016-12" db="EMBL/GenBank/DDBJ databases">
        <title>The genomes of Aspergillus section Nigri reveals drivers in fungal speciation.</title>
        <authorList>
            <consortium name="DOE Joint Genome Institute"/>
            <person name="Vesth T.C."/>
            <person name="Nybo J."/>
            <person name="Theobald S."/>
            <person name="Brandl J."/>
            <person name="Frisvad J.C."/>
            <person name="Nielsen K.F."/>
            <person name="Lyhne E.K."/>
            <person name="Kogle M.E."/>
            <person name="Kuo A."/>
            <person name="Riley R."/>
            <person name="Clum A."/>
            <person name="Nolan M."/>
            <person name="Lipzen A."/>
            <person name="Salamov A."/>
            <person name="Henrissat B."/>
            <person name="Wiebenga A."/>
            <person name="De vries R.P."/>
            <person name="Grigoriev I.V."/>
            <person name="Mortensen U.H."/>
            <person name="Andersen M.R."/>
            <person name="Baker S.E."/>
        </authorList>
    </citation>
    <scope>NUCLEOTIDE SEQUENCE</scope>
    <source>
        <strain evidence="2">CBS 122712</strain>
    </source>
</reference>
<accession>A0A317WJ21</accession>
<organism evidence="2 3">
    <name type="scientific">Aspergillus eucalypticola (strain CBS 122712 / IBT 29274)</name>
    <dbReference type="NCBI Taxonomy" id="1448314"/>
    <lineage>
        <taxon>Eukaryota</taxon>
        <taxon>Fungi</taxon>
        <taxon>Dikarya</taxon>
        <taxon>Ascomycota</taxon>
        <taxon>Pezizomycotina</taxon>
        <taxon>Eurotiomycetes</taxon>
        <taxon>Eurotiomycetidae</taxon>
        <taxon>Eurotiales</taxon>
        <taxon>Aspergillaceae</taxon>
        <taxon>Aspergillus</taxon>
        <taxon>Aspergillus subgen. Circumdati</taxon>
    </lineage>
</organism>
<dbReference type="AlphaFoldDB" id="A0A317WJ21"/>
<comment type="caution">
    <text evidence="2">The sequence shown here is derived from an EMBL/GenBank/DDBJ whole genome shotgun (WGS) entry which is preliminary data.</text>
</comment>
<proteinExistence type="predicted"/>
<evidence type="ECO:0000313" key="3">
    <source>
        <dbReference type="Proteomes" id="UP000246171"/>
    </source>
</evidence>
<dbReference type="GeneID" id="37056470"/>
<evidence type="ECO:0000256" key="1">
    <source>
        <dbReference type="SAM" id="MobiDB-lite"/>
    </source>
</evidence>
<evidence type="ECO:0000313" key="2">
    <source>
        <dbReference type="EMBL" id="PWY84210.1"/>
    </source>
</evidence>
<protein>
    <submittedName>
        <fullName evidence="2">Uncharacterized protein</fullName>
    </submittedName>
</protein>